<dbReference type="STRING" id="356305.SAMN05421841_0619"/>
<sequence>MKKALSAAILLTAASFFNAQVGINTPTPSSTLDITAKNSTGTSKNVDGLLVPRVDRERAQSMSSIPVSTLIFVDSVVRGTQTGNAVNVDTVGYYYFDGNVWVKLNAGSSGSSVNIYNSDGTVLTNRTVTQNDKTLTFTGTATNAFSVDGKTFSVDAANDRVGIGTMAPVAKLHVEGIESQFTNATSKWALSPEGTSPNSQLSLVDRNNNIRRIIMQENGNVFLGGNMGSVGANATISAVGGNVGIANTAPTNTLDVNGTARVRTVNSVADNVISTPVHADANGVFVKMNPGTYGSVIASSSPAITPGATATVISGLALGAIYKAVVSVSNWCTDVAIAEYYIYNGSYPTLTGDDGVVGTTGSKPTFTQASTVTTHTTWNPIGCQDGSNTTGFNYTISLVGGGTVNITNNGNIVKNYRIVLTRMN</sequence>
<gene>
    <name evidence="2" type="ORF">SAMN05421841_0619</name>
</gene>
<dbReference type="OrthoDB" id="1488700at2"/>
<keyword evidence="3" id="KW-1185">Reference proteome</keyword>
<organism evidence="2 3">
    <name type="scientific">Chryseobacterium wanjuense</name>
    <dbReference type="NCBI Taxonomy" id="356305"/>
    <lineage>
        <taxon>Bacteria</taxon>
        <taxon>Pseudomonadati</taxon>
        <taxon>Bacteroidota</taxon>
        <taxon>Flavobacteriia</taxon>
        <taxon>Flavobacteriales</taxon>
        <taxon>Weeksellaceae</taxon>
        <taxon>Chryseobacterium group</taxon>
        <taxon>Chryseobacterium</taxon>
    </lineage>
</organism>
<protein>
    <submittedName>
        <fullName evidence="2">Uncharacterized protein</fullName>
    </submittedName>
</protein>
<feature type="signal peptide" evidence="1">
    <location>
        <begin position="1"/>
        <end position="19"/>
    </location>
</feature>
<keyword evidence="1" id="KW-0732">Signal</keyword>
<evidence type="ECO:0000313" key="3">
    <source>
        <dbReference type="Proteomes" id="UP000199469"/>
    </source>
</evidence>
<evidence type="ECO:0000313" key="2">
    <source>
        <dbReference type="EMBL" id="SEW01333.1"/>
    </source>
</evidence>
<accession>A0A1I0NJJ1</accession>
<proteinExistence type="predicted"/>
<dbReference type="AlphaFoldDB" id="A0A1I0NJJ1"/>
<reference evidence="3" key="1">
    <citation type="submission" date="2016-10" db="EMBL/GenBank/DDBJ databases">
        <authorList>
            <person name="Varghese N."/>
            <person name="Submissions S."/>
        </authorList>
    </citation>
    <scope>NUCLEOTIDE SEQUENCE [LARGE SCALE GENOMIC DNA]</scope>
    <source>
        <strain evidence="3">DSM 17724</strain>
    </source>
</reference>
<dbReference type="EMBL" id="FOIU01000001">
    <property type="protein sequence ID" value="SEW01333.1"/>
    <property type="molecule type" value="Genomic_DNA"/>
</dbReference>
<name>A0A1I0NJJ1_9FLAO</name>
<dbReference type="Proteomes" id="UP000199469">
    <property type="component" value="Unassembled WGS sequence"/>
</dbReference>
<evidence type="ECO:0000256" key="1">
    <source>
        <dbReference type="SAM" id="SignalP"/>
    </source>
</evidence>
<dbReference type="RefSeq" id="WP_089790586.1">
    <property type="nucleotide sequence ID" value="NZ_FOIU01000001.1"/>
</dbReference>
<feature type="chain" id="PRO_5011497948" evidence="1">
    <location>
        <begin position="20"/>
        <end position="424"/>
    </location>
</feature>